<reference evidence="2" key="2">
    <citation type="journal article" date="2015" name="Fish Shellfish Immunol.">
        <title>Early steps in the European eel (Anguilla anguilla)-Vibrio vulnificus interaction in the gills: Role of the RtxA13 toxin.</title>
        <authorList>
            <person name="Callol A."/>
            <person name="Pajuelo D."/>
            <person name="Ebbesson L."/>
            <person name="Teles M."/>
            <person name="MacKenzie S."/>
            <person name="Amaro C."/>
        </authorList>
    </citation>
    <scope>NUCLEOTIDE SEQUENCE</scope>
</reference>
<name>A0A0E9RTT8_ANGAN</name>
<keyword evidence="1" id="KW-0812">Transmembrane</keyword>
<accession>A0A0E9RTT8</accession>
<feature type="transmembrane region" description="Helical" evidence="1">
    <location>
        <begin position="21"/>
        <end position="43"/>
    </location>
</feature>
<evidence type="ECO:0000256" key="1">
    <source>
        <dbReference type="SAM" id="Phobius"/>
    </source>
</evidence>
<protein>
    <submittedName>
        <fullName evidence="2">Uncharacterized protein</fullName>
    </submittedName>
</protein>
<reference evidence="2" key="1">
    <citation type="submission" date="2014-11" db="EMBL/GenBank/DDBJ databases">
        <authorList>
            <person name="Amaro Gonzalez C."/>
        </authorList>
    </citation>
    <scope>NUCLEOTIDE SEQUENCE</scope>
</reference>
<evidence type="ECO:0000313" key="2">
    <source>
        <dbReference type="EMBL" id="JAH32257.1"/>
    </source>
</evidence>
<proteinExistence type="predicted"/>
<dbReference type="EMBL" id="GBXM01076320">
    <property type="protein sequence ID" value="JAH32257.1"/>
    <property type="molecule type" value="Transcribed_RNA"/>
</dbReference>
<organism evidence="2">
    <name type="scientific">Anguilla anguilla</name>
    <name type="common">European freshwater eel</name>
    <name type="synonym">Muraena anguilla</name>
    <dbReference type="NCBI Taxonomy" id="7936"/>
    <lineage>
        <taxon>Eukaryota</taxon>
        <taxon>Metazoa</taxon>
        <taxon>Chordata</taxon>
        <taxon>Craniata</taxon>
        <taxon>Vertebrata</taxon>
        <taxon>Euteleostomi</taxon>
        <taxon>Actinopterygii</taxon>
        <taxon>Neopterygii</taxon>
        <taxon>Teleostei</taxon>
        <taxon>Anguilliformes</taxon>
        <taxon>Anguillidae</taxon>
        <taxon>Anguilla</taxon>
    </lineage>
</organism>
<keyword evidence="1" id="KW-0472">Membrane</keyword>
<sequence length="44" mass="5491">MHRLNYLSVLHHHHLCISIFSILRCFIFCLFFFLYFIPVLVYWS</sequence>
<dbReference type="AlphaFoldDB" id="A0A0E9RTT8"/>
<keyword evidence="1" id="KW-1133">Transmembrane helix</keyword>